<feature type="compositionally biased region" description="Polar residues" evidence="1">
    <location>
        <begin position="95"/>
        <end position="112"/>
    </location>
</feature>
<dbReference type="PATRIC" id="fig|82380.11.peg.1551"/>
<evidence type="ECO:0000256" key="1">
    <source>
        <dbReference type="SAM" id="MobiDB-lite"/>
    </source>
</evidence>
<reference evidence="2 3" key="1">
    <citation type="submission" date="2015-02" db="EMBL/GenBank/DDBJ databases">
        <title>Draft genome sequences of ten Microbacterium spp. with emphasis on heavy metal contaminated environments.</title>
        <authorList>
            <person name="Corretto E."/>
        </authorList>
    </citation>
    <scope>NUCLEOTIDE SEQUENCE [LARGE SCALE GENOMIC DNA]</scope>
    <source>
        <strain evidence="2 3">BEL4b</strain>
    </source>
</reference>
<protein>
    <recommendedName>
        <fullName evidence="4">Flagellar protein FlgN</fullName>
    </recommendedName>
</protein>
<dbReference type="EMBL" id="JYIW01000023">
    <property type="protein sequence ID" value="KJL29496.1"/>
    <property type="molecule type" value="Genomic_DNA"/>
</dbReference>
<feature type="region of interest" description="Disordered" evidence="1">
    <location>
        <begin position="92"/>
        <end position="112"/>
    </location>
</feature>
<sequence>MGTDINIPMSQLERLNTSLGNIVAEFENASSRSDALESDIGTPHGETALRSEVGRFESDWNDKRDTLKSKLESAKERVVDFVTAWTDFDLEAANNLDTTENPPQVGQQPEAR</sequence>
<comment type="caution">
    <text evidence="2">The sequence shown here is derived from an EMBL/GenBank/DDBJ whole genome shotgun (WGS) entry which is preliminary data.</text>
</comment>
<evidence type="ECO:0000313" key="2">
    <source>
        <dbReference type="EMBL" id="KJL29496.1"/>
    </source>
</evidence>
<dbReference type="OrthoDB" id="5195569at2"/>
<gene>
    <name evidence="2" type="ORF">RS83_01513</name>
</gene>
<dbReference type="AlphaFoldDB" id="A0A0F0LD68"/>
<dbReference type="Proteomes" id="UP000033640">
    <property type="component" value="Unassembled WGS sequence"/>
</dbReference>
<accession>A0A0F0LD68</accession>
<dbReference type="RefSeq" id="WP_045278919.1">
    <property type="nucleotide sequence ID" value="NZ_JYIW01000023.1"/>
</dbReference>
<evidence type="ECO:0008006" key="4">
    <source>
        <dbReference type="Google" id="ProtNLM"/>
    </source>
</evidence>
<evidence type="ECO:0000313" key="3">
    <source>
        <dbReference type="Proteomes" id="UP000033640"/>
    </source>
</evidence>
<name>A0A0F0LD68_9MICO</name>
<organism evidence="2 3">
    <name type="scientific">Microbacterium oxydans</name>
    <dbReference type="NCBI Taxonomy" id="82380"/>
    <lineage>
        <taxon>Bacteria</taxon>
        <taxon>Bacillati</taxon>
        <taxon>Actinomycetota</taxon>
        <taxon>Actinomycetes</taxon>
        <taxon>Micrococcales</taxon>
        <taxon>Microbacteriaceae</taxon>
        <taxon>Microbacterium</taxon>
    </lineage>
</organism>
<proteinExistence type="predicted"/>